<proteinExistence type="predicted"/>
<organism evidence="1">
    <name type="scientific">viral metagenome</name>
    <dbReference type="NCBI Taxonomy" id="1070528"/>
    <lineage>
        <taxon>unclassified sequences</taxon>
        <taxon>metagenomes</taxon>
        <taxon>organismal metagenomes</taxon>
    </lineage>
</organism>
<dbReference type="EMBL" id="MT143848">
    <property type="protein sequence ID" value="QJB03488.1"/>
    <property type="molecule type" value="Genomic_DNA"/>
</dbReference>
<accession>A0A6M3M8A0</accession>
<dbReference type="AlphaFoldDB" id="A0A6M3M8A0"/>
<sequence length="74" mass="8297">MSLMKNQLESSVFVVRVTAINGDSLEKDMEMQIEASSVKEAETLALIKIMDQATTYNVWSITTNNGSDRNVRRS</sequence>
<reference evidence="1" key="1">
    <citation type="submission" date="2020-03" db="EMBL/GenBank/DDBJ databases">
        <title>The deep terrestrial virosphere.</title>
        <authorList>
            <person name="Holmfeldt K."/>
            <person name="Nilsson E."/>
            <person name="Simone D."/>
            <person name="Lopez-Fernandez M."/>
            <person name="Wu X."/>
            <person name="de Brujin I."/>
            <person name="Lundin D."/>
            <person name="Andersson A."/>
            <person name="Bertilsson S."/>
            <person name="Dopson M."/>
        </authorList>
    </citation>
    <scope>NUCLEOTIDE SEQUENCE</scope>
    <source>
        <strain evidence="1">MM171B00686</strain>
    </source>
</reference>
<name>A0A6M3M8A0_9ZZZZ</name>
<evidence type="ECO:0000313" key="1">
    <source>
        <dbReference type="EMBL" id="QJB03488.1"/>
    </source>
</evidence>
<gene>
    <name evidence="1" type="ORF">MM171B00686_0013</name>
</gene>
<protein>
    <submittedName>
        <fullName evidence="1">Uncharacterized protein</fullName>
    </submittedName>
</protein>